<name>A0ABS7CDX3_9BACL</name>
<keyword evidence="1" id="KW-0812">Transmembrane</keyword>
<evidence type="ECO:0000313" key="2">
    <source>
        <dbReference type="EMBL" id="MBW7459027.1"/>
    </source>
</evidence>
<gene>
    <name evidence="2" type="ORF">K0U00_33755</name>
</gene>
<protein>
    <submittedName>
        <fullName evidence="2">ABC transporter permease</fullName>
    </submittedName>
</protein>
<proteinExistence type="predicted"/>
<keyword evidence="1" id="KW-0472">Membrane</keyword>
<evidence type="ECO:0000313" key="3">
    <source>
        <dbReference type="Proteomes" id="UP001519887"/>
    </source>
</evidence>
<dbReference type="EMBL" id="JAHZIK010001448">
    <property type="protein sequence ID" value="MBW7459027.1"/>
    <property type="molecule type" value="Genomic_DNA"/>
</dbReference>
<sequence length="61" mass="6984">AQEFMLVDPIQAVYPGLCILLVVLSVNFIGDGIRDGLDPRKTTIPRRRLDQWRKQYLKSGI</sequence>
<comment type="caution">
    <text evidence="2">The sequence shown here is derived from an EMBL/GenBank/DDBJ whole genome shotgun (WGS) entry which is preliminary data.</text>
</comment>
<accession>A0ABS7CDX3</accession>
<feature type="transmembrane region" description="Helical" evidence="1">
    <location>
        <begin position="12"/>
        <end position="30"/>
    </location>
</feature>
<keyword evidence="3" id="KW-1185">Reference proteome</keyword>
<feature type="non-terminal residue" evidence="2">
    <location>
        <position position="1"/>
    </location>
</feature>
<reference evidence="2 3" key="1">
    <citation type="submission" date="2021-07" db="EMBL/GenBank/DDBJ databases">
        <title>Paenibacillus radiodurans sp. nov., isolated from the southeastern edge of Tengger Desert.</title>
        <authorList>
            <person name="Zhang G."/>
        </authorList>
    </citation>
    <scope>NUCLEOTIDE SEQUENCE [LARGE SCALE GENOMIC DNA]</scope>
    <source>
        <strain evidence="2 3">CCM 7311</strain>
    </source>
</reference>
<keyword evidence="1" id="KW-1133">Transmembrane helix</keyword>
<evidence type="ECO:0000256" key="1">
    <source>
        <dbReference type="SAM" id="Phobius"/>
    </source>
</evidence>
<organism evidence="2 3">
    <name type="scientific">Paenibacillus sepulcri</name>
    <dbReference type="NCBI Taxonomy" id="359917"/>
    <lineage>
        <taxon>Bacteria</taxon>
        <taxon>Bacillati</taxon>
        <taxon>Bacillota</taxon>
        <taxon>Bacilli</taxon>
        <taxon>Bacillales</taxon>
        <taxon>Paenibacillaceae</taxon>
        <taxon>Paenibacillus</taxon>
    </lineage>
</organism>
<dbReference type="Proteomes" id="UP001519887">
    <property type="component" value="Unassembled WGS sequence"/>
</dbReference>